<keyword evidence="2" id="KW-1185">Reference proteome</keyword>
<evidence type="ECO:0008006" key="3">
    <source>
        <dbReference type="Google" id="ProtNLM"/>
    </source>
</evidence>
<accession>A0ABW4FQK9</accession>
<dbReference type="Proteomes" id="UP001597145">
    <property type="component" value="Unassembled WGS sequence"/>
</dbReference>
<gene>
    <name evidence="1" type="ORF">ACFSCY_21065</name>
</gene>
<proteinExistence type="predicted"/>
<reference evidence="2" key="1">
    <citation type="journal article" date="2019" name="Int. J. Syst. Evol. Microbiol.">
        <title>The Global Catalogue of Microorganisms (GCM) 10K type strain sequencing project: providing services to taxonomists for standard genome sequencing and annotation.</title>
        <authorList>
            <consortium name="The Broad Institute Genomics Platform"/>
            <consortium name="The Broad Institute Genome Sequencing Center for Infectious Disease"/>
            <person name="Wu L."/>
            <person name="Ma J."/>
        </authorList>
    </citation>
    <scope>NUCLEOTIDE SEQUENCE [LARGE SCALE GENOMIC DNA]</scope>
    <source>
        <strain evidence="2">JCM 12165</strain>
    </source>
</reference>
<protein>
    <recommendedName>
        <fullName evidence="3">Pyridoxamine 5'-phosphate oxidase putative domain-containing protein</fullName>
    </recommendedName>
</protein>
<dbReference type="RefSeq" id="WP_343974465.1">
    <property type="nucleotide sequence ID" value="NZ_BAAAJG010000007.1"/>
</dbReference>
<name>A0ABW4FQK9_9PSEU</name>
<evidence type="ECO:0000313" key="1">
    <source>
        <dbReference type="EMBL" id="MFD1531926.1"/>
    </source>
</evidence>
<comment type="caution">
    <text evidence="1">The sequence shown here is derived from an EMBL/GenBank/DDBJ whole genome shotgun (WGS) entry which is preliminary data.</text>
</comment>
<sequence>MEQADDIHLVVAEDGDNARSPATPSIRADGTVLYDGCYDGRIGVLNPSPGHVIVTKTGDTIHHDPDCQFLRRSHRADWVTYQDPGGSLWREVLLVGPIDDEKARARFARARGLENGKGDPILWVCQVCVVRVPPKRAR</sequence>
<evidence type="ECO:0000313" key="2">
    <source>
        <dbReference type="Proteomes" id="UP001597145"/>
    </source>
</evidence>
<organism evidence="1 2">
    <name type="scientific">Pseudonocardia aurantiaca</name>
    <dbReference type="NCBI Taxonomy" id="75290"/>
    <lineage>
        <taxon>Bacteria</taxon>
        <taxon>Bacillati</taxon>
        <taxon>Actinomycetota</taxon>
        <taxon>Actinomycetes</taxon>
        <taxon>Pseudonocardiales</taxon>
        <taxon>Pseudonocardiaceae</taxon>
        <taxon>Pseudonocardia</taxon>
    </lineage>
</organism>
<dbReference type="EMBL" id="JBHUCP010000016">
    <property type="protein sequence ID" value="MFD1531926.1"/>
    <property type="molecule type" value="Genomic_DNA"/>
</dbReference>